<evidence type="ECO:0000313" key="2">
    <source>
        <dbReference type="Proteomes" id="UP001151478"/>
    </source>
</evidence>
<sequence length="73" mass="8377">MKLHLVFIGFVIFFLNGCSQVNSIDLEDKYPIIPVPNEISYGNSEIQFESVHIIANDFKNEGNILVNFFNKKI</sequence>
<reference evidence="1" key="1">
    <citation type="submission" date="2023-02" db="EMBL/GenBank/DDBJ databases">
        <title>Polaribacter ponticola sp. nov., isolated from seawater.</title>
        <authorList>
            <person name="Baek J.H."/>
            <person name="Kim J.M."/>
            <person name="Choi D.G."/>
            <person name="Jeon C.O."/>
        </authorList>
    </citation>
    <scope>NUCLEOTIDE SEQUENCE</scope>
    <source>
        <strain evidence="1">MSW5</strain>
    </source>
</reference>
<keyword evidence="2" id="KW-1185">Reference proteome</keyword>
<accession>A0ABT5SB87</accession>
<evidence type="ECO:0000313" key="1">
    <source>
        <dbReference type="EMBL" id="MDD7915333.1"/>
    </source>
</evidence>
<organism evidence="1 2">
    <name type="scientific">Polaribacter ponticola</name>
    <dbReference type="NCBI Taxonomy" id="2978475"/>
    <lineage>
        <taxon>Bacteria</taxon>
        <taxon>Pseudomonadati</taxon>
        <taxon>Bacteroidota</taxon>
        <taxon>Flavobacteriia</taxon>
        <taxon>Flavobacteriales</taxon>
        <taxon>Flavobacteriaceae</taxon>
    </lineage>
</organism>
<dbReference type="EMBL" id="JAOSLC020000003">
    <property type="protein sequence ID" value="MDD7915333.1"/>
    <property type="molecule type" value="Genomic_DNA"/>
</dbReference>
<dbReference type="RefSeq" id="WP_274270478.1">
    <property type="nucleotide sequence ID" value="NZ_JAOSLC020000003.1"/>
</dbReference>
<gene>
    <name evidence="1" type="ORF">N5A56_013335</name>
</gene>
<proteinExistence type="predicted"/>
<dbReference type="Proteomes" id="UP001151478">
    <property type="component" value="Unassembled WGS sequence"/>
</dbReference>
<comment type="caution">
    <text evidence="1">The sequence shown here is derived from an EMBL/GenBank/DDBJ whole genome shotgun (WGS) entry which is preliminary data.</text>
</comment>
<evidence type="ECO:0008006" key="3">
    <source>
        <dbReference type="Google" id="ProtNLM"/>
    </source>
</evidence>
<name>A0ABT5SB87_9FLAO</name>
<protein>
    <recommendedName>
        <fullName evidence="3">DUF4249 family protein</fullName>
    </recommendedName>
</protein>